<comment type="caution">
    <text evidence="4">The sequence shown here is derived from an EMBL/GenBank/DDBJ whole genome shotgun (WGS) entry which is preliminary data.</text>
</comment>
<dbReference type="Pfam" id="PF01633">
    <property type="entry name" value="Choline_kinase"/>
    <property type="match status" value="1"/>
</dbReference>
<dbReference type="Pfam" id="PF12804">
    <property type="entry name" value="NTP_transf_3"/>
    <property type="match status" value="1"/>
</dbReference>
<evidence type="ECO:0000256" key="1">
    <source>
        <dbReference type="ARBA" id="ARBA00022679"/>
    </source>
</evidence>
<dbReference type="GO" id="GO:0016301">
    <property type="term" value="F:kinase activity"/>
    <property type="evidence" value="ECO:0007669"/>
    <property type="project" value="UniProtKB-KW"/>
</dbReference>
<dbReference type="Gene3D" id="3.30.200.20">
    <property type="entry name" value="Phosphorylase Kinase, domain 1"/>
    <property type="match status" value="1"/>
</dbReference>
<dbReference type="InterPro" id="IPR011009">
    <property type="entry name" value="Kinase-like_dom_sf"/>
</dbReference>
<evidence type="ECO:0000313" key="4">
    <source>
        <dbReference type="EMBL" id="GLC29619.1"/>
    </source>
</evidence>
<keyword evidence="4" id="KW-0418">Kinase</keyword>
<keyword evidence="2" id="KW-0548">Nucleotidyltransferase</keyword>
<name>A0ABQ5N396_9CLOT</name>
<dbReference type="InterPro" id="IPR029044">
    <property type="entry name" value="Nucleotide-diphossugar_trans"/>
</dbReference>
<dbReference type="EMBL" id="BRXR01000001">
    <property type="protein sequence ID" value="GLC29619.1"/>
    <property type="molecule type" value="Genomic_DNA"/>
</dbReference>
<keyword evidence="5" id="KW-1185">Reference proteome</keyword>
<gene>
    <name evidence="4" type="ORF">bsdE14_10290</name>
</gene>
<evidence type="ECO:0000256" key="2">
    <source>
        <dbReference type="ARBA" id="ARBA00022695"/>
    </source>
</evidence>
<protein>
    <submittedName>
        <fullName evidence="4">Choline kinase</fullName>
    </submittedName>
</protein>
<dbReference type="Pfam" id="PF13412">
    <property type="entry name" value="HTH_24"/>
    <property type="match status" value="1"/>
</dbReference>
<dbReference type="PANTHER" id="PTHR43584">
    <property type="entry name" value="NUCLEOTIDYL TRANSFERASE"/>
    <property type="match status" value="1"/>
</dbReference>
<keyword evidence="1" id="KW-0808">Transferase</keyword>
<dbReference type="Gene3D" id="3.90.550.10">
    <property type="entry name" value="Spore Coat Polysaccharide Biosynthesis Protein SpsA, Chain A"/>
    <property type="match status" value="1"/>
</dbReference>
<dbReference type="InterPro" id="IPR025877">
    <property type="entry name" value="MobA-like_NTP_Trfase"/>
</dbReference>
<dbReference type="CDD" id="cd05151">
    <property type="entry name" value="ChoK-like"/>
    <property type="match status" value="1"/>
</dbReference>
<dbReference type="Gene3D" id="3.90.1200.10">
    <property type="match status" value="1"/>
</dbReference>
<dbReference type="SUPFAM" id="SSF56112">
    <property type="entry name" value="Protein kinase-like (PK-like)"/>
    <property type="match status" value="1"/>
</dbReference>
<evidence type="ECO:0000259" key="3">
    <source>
        <dbReference type="Pfam" id="PF12804"/>
    </source>
</evidence>
<evidence type="ECO:0000313" key="5">
    <source>
        <dbReference type="Proteomes" id="UP001208567"/>
    </source>
</evidence>
<reference evidence="4 5" key="1">
    <citation type="journal article" date="2024" name="Int. J. Syst. Evol. Microbiol.">
        <title>Clostridium omnivorum sp. nov., isolated from anoxic soil under the treatment of reductive soil disinfestation.</title>
        <authorList>
            <person name="Ueki A."/>
            <person name="Tonouchi A."/>
            <person name="Kaku N."/>
            <person name="Honma S."/>
            <person name="Ueki K."/>
        </authorList>
    </citation>
    <scope>NUCLEOTIDE SEQUENCE [LARGE SCALE GENOMIC DNA]</scope>
    <source>
        <strain evidence="4 5">E14</strain>
    </source>
</reference>
<feature type="domain" description="MobA-like NTP transferase" evidence="3">
    <location>
        <begin position="75"/>
        <end position="151"/>
    </location>
</feature>
<sequence>MLEIKEYELLNSLIKLKIKCTQRQVAEKFSMSLGKVNQIVRKLCEQQLIQIGSDNVFQITERGVAALEPYKVHNAIIMAAGMSSRFAPLSYEKPKGLLKVKGEILIEREIRQLHEAGIDDITVVVGYMKEKFFYLEEKFGVKIIVNEDYYRFNNTSTLIRVTEQLSNTYICSSDNYFVDNVFEPYVFKPYYSAVYAAGETDEYCLECDNKGRIKNVKIGGVDSWYMLGHVYFDHNFSKKFVQILKEEYVKEETRSQLWENLYMRHMNELCLYIRKYEADKVLEFDSLDELRAFDQAYINNTDSKIMKNICRVLQCEDRDIVNIKAIKAGLTNTSFRFSVGDKDYVYRHPGKGTENYINRKSEAFSMEVAAELKLDNTFIYIDEQEGWKISYFVQNARELDYHNSSEVAAAISMMRTLSQEKRKSEYNFDIWKRAMEFVERLQEEQKSDFDDFLNLENLMKQLYSYIEKDTTEKCLCHCDCYSPNFLFDDENNLYLIDWEYSGNDDPASDLGTFICCSDYSYEEAVATIEQYHDGKVDGKILAHYLGYVSIASYYWYLWALYQETMGKHVGEYLYIWYKNSKFYAKKAIEMYEL</sequence>
<dbReference type="RefSeq" id="WP_264848909.1">
    <property type="nucleotide sequence ID" value="NZ_BRXR01000001.1"/>
</dbReference>
<dbReference type="CDD" id="cd02523">
    <property type="entry name" value="PC_cytidylyltransferase"/>
    <property type="match status" value="1"/>
</dbReference>
<proteinExistence type="predicted"/>
<dbReference type="Gene3D" id="1.10.10.10">
    <property type="entry name" value="Winged helix-like DNA-binding domain superfamily/Winged helix DNA-binding domain"/>
    <property type="match status" value="1"/>
</dbReference>
<accession>A0ABQ5N396</accession>
<dbReference type="Proteomes" id="UP001208567">
    <property type="component" value="Unassembled WGS sequence"/>
</dbReference>
<dbReference type="InterPro" id="IPR036388">
    <property type="entry name" value="WH-like_DNA-bd_sf"/>
</dbReference>
<dbReference type="PANTHER" id="PTHR43584:SF5">
    <property type="entry name" value="PROTEIN LICC"/>
    <property type="match status" value="1"/>
</dbReference>
<dbReference type="InterPro" id="IPR050065">
    <property type="entry name" value="GlmU-like"/>
</dbReference>
<dbReference type="SUPFAM" id="SSF53448">
    <property type="entry name" value="Nucleotide-diphospho-sugar transferases"/>
    <property type="match status" value="1"/>
</dbReference>
<organism evidence="4 5">
    <name type="scientific">Clostridium omnivorum</name>
    <dbReference type="NCBI Taxonomy" id="1604902"/>
    <lineage>
        <taxon>Bacteria</taxon>
        <taxon>Bacillati</taxon>
        <taxon>Bacillota</taxon>
        <taxon>Clostridia</taxon>
        <taxon>Eubacteriales</taxon>
        <taxon>Clostridiaceae</taxon>
        <taxon>Clostridium</taxon>
    </lineage>
</organism>